<dbReference type="PRINTS" id="PR00037">
    <property type="entry name" value="HTHLACR"/>
</dbReference>
<dbReference type="Gene3D" id="1.10.10.10">
    <property type="entry name" value="Winged helix-like DNA-binding domain superfamily/Winged helix DNA-binding domain"/>
    <property type="match status" value="1"/>
</dbReference>
<keyword evidence="1" id="KW-0805">Transcription regulation</keyword>
<evidence type="ECO:0000256" key="2">
    <source>
        <dbReference type="ARBA" id="ARBA00023125"/>
    </source>
</evidence>
<keyword evidence="6" id="KW-1185">Reference proteome</keyword>
<dbReference type="PANTHER" id="PTHR30363">
    <property type="entry name" value="HTH-TYPE TRANSCRIPTIONAL REGULATOR SRLR-RELATED"/>
    <property type="match status" value="1"/>
</dbReference>
<dbReference type="Pfam" id="PF08220">
    <property type="entry name" value="HTH_DeoR"/>
    <property type="match status" value="1"/>
</dbReference>
<accession>A0ABS4WYG8</accession>
<evidence type="ECO:0000256" key="3">
    <source>
        <dbReference type="ARBA" id="ARBA00023163"/>
    </source>
</evidence>
<name>A0ABS4WYG8_9MICO</name>
<protein>
    <submittedName>
        <fullName evidence="5">DeoR family transcriptional regulator of aga operon</fullName>
    </submittedName>
</protein>
<dbReference type="RefSeq" id="WP_209900244.1">
    <property type="nucleotide sequence ID" value="NZ_BAAAJW010000021.1"/>
</dbReference>
<dbReference type="EMBL" id="JAGIOD010000001">
    <property type="protein sequence ID" value="MBP2381242.1"/>
    <property type="molecule type" value="Genomic_DNA"/>
</dbReference>
<keyword evidence="2" id="KW-0238">DNA-binding</keyword>
<dbReference type="InterPro" id="IPR014036">
    <property type="entry name" value="DeoR-like_C"/>
</dbReference>
<organism evidence="5 6">
    <name type="scientific">Brachybacterium sacelli</name>
    <dbReference type="NCBI Taxonomy" id="173364"/>
    <lineage>
        <taxon>Bacteria</taxon>
        <taxon>Bacillati</taxon>
        <taxon>Actinomycetota</taxon>
        <taxon>Actinomycetes</taxon>
        <taxon>Micrococcales</taxon>
        <taxon>Dermabacteraceae</taxon>
        <taxon>Brachybacterium</taxon>
    </lineage>
</organism>
<dbReference type="InterPro" id="IPR037171">
    <property type="entry name" value="NagB/RpiA_transferase-like"/>
</dbReference>
<keyword evidence="3" id="KW-0804">Transcription</keyword>
<feature type="domain" description="HTH deoR-type" evidence="4">
    <location>
        <begin position="20"/>
        <end position="75"/>
    </location>
</feature>
<gene>
    <name evidence="5" type="ORF">JOF43_001199</name>
</gene>
<dbReference type="InterPro" id="IPR001034">
    <property type="entry name" value="DeoR_HTH"/>
</dbReference>
<dbReference type="Pfam" id="PF00455">
    <property type="entry name" value="DeoRC"/>
    <property type="match status" value="1"/>
</dbReference>
<evidence type="ECO:0000313" key="6">
    <source>
        <dbReference type="Proteomes" id="UP001519290"/>
    </source>
</evidence>
<dbReference type="InterPro" id="IPR036388">
    <property type="entry name" value="WH-like_DNA-bd_sf"/>
</dbReference>
<dbReference type="PANTHER" id="PTHR30363:SF44">
    <property type="entry name" value="AGA OPERON TRANSCRIPTIONAL REPRESSOR-RELATED"/>
    <property type="match status" value="1"/>
</dbReference>
<comment type="caution">
    <text evidence="5">The sequence shown here is derived from an EMBL/GenBank/DDBJ whole genome shotgun (WGS) entry which is preliminary data.</text>
</comment>
<dbReference type="Gene3D" id="3.40.50.1360">
    <property type="match status" value="1"/>
</dbReference>
<evidence type="ECO:0000256" key="1">
    <source>
        <dbReference type="ARBA" id="ARBA00023015"/>
    </source>
</evidence>
<dbReference type="Proteomes" id="UP001519290">
    <property type="component" value="Unassembled WGS sequence"/>
</dbReference>
<reference evidence="5 6" key="1">
    <citation type="submission" date="2021-03" db="EMBL/GenBank/DDBJ databases">
        <title>Sequencing the genomes of 1000 actinobacteria strains.</title>
        <authorList>
            <person name="Klenk H.-P."/>
        </authorList>
    </citation>
    <scope>NUCLEOTIDE SEQUENCE [LARGE SCALE GENOMIC DNA]</scope>
    <source>
        <strain evidence="5 6">DSM 14566</strain>
    </source>
</reference>
<dbReference type="InterPro" id="IPR050313">
    <property type="entry name" value="Carb_Metab_HTH_regulators"/>
</dbReference>
<dbReference type="InterPro" id="IPR036390">
    <property type="entry name" value="WH_DNA-bd_sf"/>
</dbReference>
<dbReference type="PROSITE" id="PS00894">
    <property type="entry name" value="HTH_DEOR_1"/>
    <property type="match status" value="1"/>
</dbReference>
<evidence type="ECO:0000313" key="5">
    <source>
        <dbReference type="EMBL" id="MBP2381242.1"/>
    </source>
</evidence>
<dbReference type="SUPFAM" id="SSF100950">
    <property type="entry name" value="NagB/RpiA/CoA transferase-like"/>
    <property type="match status" value="1"/>
</dbReference>
<dbReference type="SUPFAM" id="SSF46785">
    <property type="entry name" value="Winged helix' DNA-binding domain"/>
    <property type="match status" value="1"/>
</dbReference>
<proteinExistence type="predicted"/>
<dbReference type="InterPro" id="IPR018356">
    <property type="entry name" value="Tscrpt_reg_HTH_DeoR_CS"/>
</dbReference>
<sequence length="288" mass="30200">MARAESGRDGASITTGVRGRRRRLDLVLDMVLERGHLAVDDLVSELGSSPATARRDLDALADQQLVVRTHGGASANPDSSSLPMRYRAARHAAAKEAIATAAVDLAAPSGVIGLNGGTTTTALAHELAARASFRDAERPTVLVTNAVNIAQELAVRRHLQLVVTGGIVRESSFELVGRWAEQLLGQIRLDILFLGVNAVNAADGACTHDESEAAISARLIERSSRVVVVADGTKIGATAFARIARMDQIDDLVTDPSADPSLLEELRGAGVAVHVAGRAASRDEEAEG</sequence>
<dbReference type="SMART" id="SM01134">
    <property type="entry name" value="DeoRC"/>
    <property type="match status" value="1"/>
</dbReference>
<dbReference type="PROSITE" id="PS51000">
    <property type="entry name" value="HTH_DEOR_2"/>
    <property type="match status" value="1"/>
</dbReference>
<evidence type="ECO:0000259" key="4">
    <source>
        <dbReference type="PROSITE" id="PS51000"/>
    </source>
</evidence>
<dbReference type="SMART" id="SM00420">
    <property type="entry name" value="HTH_DEOR"/>
    <property type="match status" value="1"/>
</dbReference>